<organism evidence="3 4">
    <name type="scientific">Desertihabitans brevis</name>
    <dbReference type="NCBI Taxonomy" id="2268447"/>
    <lineage>
        <taxon>Bacteria</taxon>
        <taxon>Bacillati</taxon>
        <taxon>Actinomycetota</taxon>
        <taxon>Actinomycetes</taxon>
        <taxon>Propionibacteriales</taxon>
        <taxon>Propionibacteriaceae</taxon>
        <taxon>Desertihabitans</taxon>
    </lineage>
</organism>
<keyword evidence="3" id="KW-0482">Metalloprotease</keyword>
<evidence type="ECO:0000313" key="4">
    <source>
        <dbReference type="Proteomes" id="UP000252770"/>
    </source>
</evidence>
<comment type="caution">
    <text evidence="3">The sequence shown here is derived from an EMBL/GenBank/DDBJ whole genome shotgun (WGS) entry which is preliminary data.</text>
</comment>
<dbReference type="EMBL" id="QOUI01000009">
    <property type="protein sequence ID" value="RCK68749.1"/>
    <property type="molecule type" value="Genomic_DNA"/>
</dbReference>
<feature type="domain" description="CAAX prenyl protease 2/Lysostaphin resistance protein A-like" evidence="2">
    <location>
        <begin position="140"/>
        <end position="226"/>
    </location>
</feature>
<dbReference type="InterPro" id="IPR003675">
    <property type="entry name" value="Rce1/LyrA-like_dom"/>
</dbReference>
<feature type="transmembrane region" description="Helical" evidence="1">
    <location>
        <begin position="189"/>
        <end position="207"/>
    </location>
</feature>
<gene>
    <name evidence="3" type="ORF">DT076_14290</name>
</gene>
<evidence type="ECO:0000259" key="2">
    <source>
        <dbReference type="Pfam" id="PF02517"/>
    </source>
</evidence>
<keyword evidence="1" id="KW-0812">Transmembrane</keyword>
<reference evidence="3 4" key="1">
    <citation type="submission" date="2018-07" db="EMBL/GenBank/DDBJ databases">
        <title>Desertimonas flava gen. nov. sp. nov.</title>
        <authorList>
            <person name="Liu S."/>
        </authorList>
    </citation>
    <scope>NUCLEOTIDE SEQUENCE [LARGE SCALE GENOMIC DNA]</scope>
    <source>
        <strain evidence="3 4">16Sb5-5</strain>
    </source>
</reference>
<keyword evidence="1" id="KW-0472">Membrane</keyword>
<dbReference type="Proteomes" id="UP000252770">
    <property type="component" value="Unassembled WGS sequence"/>
</dbReference>
<dbReference type="RefSeq" id="WP_114127375.1">
    <property type="nucleotide sequence ID" value="NZ_QOUI01000009.1"/>
</dbReference>
<name>A0A367YT84_9ACTN</name>
<feature type="transmembrane region" description="Helical" evidence="1">
    <location>
        <begin position="162"/>
        <end position="183"/>
    </location>
</feature>
<dbReference type="GO" id="GO:0080120">
    <property type="term" value="P:CAAX-box protein maturation"/>
    <property type="evidence" value="ECO:0007669"/>
    <property type="project" value="UniProtKB-ARBA"/>
</dbReference>
<dbReference type="GO" id="GO:0004175">
    <property type="term" value="F:endopeptidase activity"/>
    <property type="evidence" value="ECO:0007669"/>
    <property type="project" value="UniProtKB-ARBA"/>
</dbReference>
<dbReference type="PANTHER" id="PTHR36435:SF1">
    <property type="entry name" value="CAAX AMINO TERMINAL PROTEASE FAMILY PROTEIN"/>
    <property type="match status" value="1"/>
</dbReference>
<dbReference type="GO" id="GO:0008237">
    <property type="term" value="F:metallopeptidase activity"/>
    <property type="evidence" value="ECO:0007669"/>
    <property type="project" value="UniProtKB-KW"/>
</dbReference>
<feature type="transmembrane region" description="Helical" evidence="1">
    <location>
        <begin position="214"/>
        <end position="236"/>
    </location>
</feature>
<dbReference type="PANTHER" id="PTHR36435">
    <property type="entry name" value="SLR1288 PROTEIN"/>
    <property type="match status" value="1"/>
</dbReference>
<dbReference type="GO" id="GO:0006508">
    <property type="term" value="P:proteolysis"/>
    <property type="evidence" value="ECO:0007669"/>
    <property type="project" value="UniProtKB-KW"/>
</dbReference>
<keyword evidence="4" id="KW-1185">Reference proteome</keyword>
<feature type="transmembrane region" description="Helical" evidence="1">
    <location>
        <begin position="53"/>
        <end position="74"/>
    </location>
</feature>
<keyword evidence="3" id="KW-0645">Protease</keyword>
<evidence type="ECO:0000313" key="3">
    <source>
        <dbReference type="EMBL" id="RCK68749.1"/>
    </source>
</evidence>
<evidence type="ECO:0000256" key="1">
    <source>
        <dbReference type="SAM" id="Phobius"/>
    </source>
</evidence>
<keyword evidence="1" id="KW-1133">Transmembrane helix</keyword>
<proteinExistence type="predicted"/>
<accession>A0A367YT84</accession>
<protein>
    <submittedName>
        <fullName evidence="3">CPBP family intramembrane metalloprotease</fullName>
    </submittedName>
</protein>
<dbReference type="InterPro" id="IPR052710">
    <property type="entry name" value="CAAX_protease"/>
</dbReference>
<feature type="transmembrane region" description="Helical" evidence="1">
    <location>
        <begin position="129"/>
        <end position="150"/>
    </location>
</feature>
<keyword evidence="3" id="KW-0378">Hydrolase</keyword>
<sequence>MTGSTTDVTTSRPQTKPSRPLGWADLGIGVAAAVVLLGLGILLLRALPEDQSILVGLASYAVSGLGPLGAVAVVTLLRRRRWSDFGIRRVAGRWLAVAVGVGVVVIGLNVLVTAVVVTYTQPENIQTDYQAAATGGLASFLGAILLGALLTPFGEEMFFRGLVANVLGRWGWWSGVLLSSAVFAVAHGINVVTPVAFLVGVAAALLLRRTGSIWPAVVVHVCNNVFSVVVPAVIALTA</sequence>
<feature type="transmembrane region" description="Helical" evidence="1">
    <location>
        <begin position="94"/>
        <end position="117"/>
    </location>
</feature>
<dbReference type="Pfam" id="PF02517">
    <property type="entry name" value="Rce1-like"/>
    <property type="match status" value="1"/>
</dbReference>
<feature type="transmembrane region" description="Helical" evidence="1">
    <location>
        <begin position="21"/>
        <end position="47"/>
    </location>
</feature>
<dbReference type="AlphaFoldDB" id="A0A367YT84"/>